<comment type="caution">
    <text evidence="3">The sequence shown here is derived from an EMBL/GenBank/DDBJ whole genome shotgun (WGS) entry which is preliminary data.</text>
</comment>
<evidence type="ECO:0000256" key="1">
    <source>
        <dbReference type="SAM" id="MobiDB-lite"/>
    </source>
</evidence>
<sequence length="275" mass="31689">MDSSLNRAHQWSRKADDLTAAGKFEEAIACHNRASEHMLETLQAPVLYDNPSLISCLRLQHEHHLRQVKVLQVKQLRQAGVEARKSRPVKMRSKSIQTDAQNNLPHRSTGVWHNNVMVNTQDIEESIRDADTMLRYLKLRKDDPEAPLPWEENLLEKEKADNKEVAMEGRKKPKEDKEIVEELRCLTEGLREHIVMLVKESEWLKIENQGLHNHMSDVRKAEHDDGSSHEVDELIPLTTHFSNSSSFNLPPLEMPEIQLPPKLSSDSEEDLSDRI</sequence>
<reference evidence="3 4" key="1">
    <citation type="submission" date="2024-02" db="EMBL/GenBank/DDBJ databases">
        <title>Chromosome-scale genome assembly of the rough periwinkle Littorina saxatilis.</title>
        <authorList>
            <person name="De Jode A."/>
            <person name="Faria R."/>
            <person name="Formenti G."/>
            <person name="Sims Y."/>
            <person name="Smith T.P."/>
            <person name="Tracey A."/>
            <person name="Wood J.M.D."/>
            <person name="Zagrodzka Z.B."/>
            <person name="Johannesson K."/>
            <person name="Butlin R.K."/>
            <person name="Leder E.H."/>
        </authorList>
    </citation>
    <scope>NUCLEOTIDE SEQUENCE [LARGE SCALE GENOMIC DNA]</scope>
    <source>
        <strain evidence="3">Snail1</strain>
        <tissue evidence="3">Muscle</tissue>
    </source>
</reference>
<evidence type="ECO:0000313" key="3">
    <source>
        <dbReference type="EMBL" id="KAK7110929.1"/>
    </source>
</evidence>
<dbReference type="Gene3D" id="1.20.58.80">
    <property type="entry name" value="Phosphotransferase system, lactose/cellobiose-type IIA subunit"/>
    <property type="match status" value="1"/>
</dbReference>
<gene>
    <name evidence="3" type="ORF">V1264_014723</name>
</gene>
<feature type="region of interest" description="Disordered" evidence="1">
    <location>
        <begin position="246"/>
        <end position="275"/>
    </location>
</feature>
<feature type="region of interest" description="Disordered" evidence="1">
    <location>
        <begin position="82"/>
        <end position="108"/>
    </location>
</feature>
<evidence type="ECO:0000313" key="4">
    <source>
        <dbReference type="Proteomes" id="UP001374579"/>
    </source>
</evidence>
<dbReference type="PANTHER" id="PTHR14964">
    <property type="entry name" value="NUCLEAR RECEPTOR BINDING FACTOR 2"/>
    <property type="match status" value="1"/>
</dbReference>
<evidence type="ECO:0000259" key="2">
    <source>
        <dbReference type="Pfam" id="PF17169"/>
    </source>
</evidence>
<proteinExistence type="predicted"/>
<dbReference type="PANTHER" id="PTHR14964:SF2">
    <property type="entry name" value="NUCLEAR RECEPTOR-BINDING FACTOR 2"/>
    <property type="match status" value="1"/>
</dbReference>
<feature type="compositionally biased region" description="Polar residues" evidence="1">
    <location>
        <begin position="94"/>
        <end position="106"/>
    </location>
</feature>
<dbReference type="Proteomes" id="UP001374579">
    <property type="component" value="Unassembled WGS sequence"/>
</dbReference>
<feature type="compositionally biased region" description="Acidic residues" evidence="1">
    <location>
        <begin position="266"/>
        <end position="275"/>
    </location>
</feature>
<dbReference type="GO" id="GO:0006914">
    <property type="term" value="P:autophagy"/>
    <property type="evidence" value="ECO:0007669"/>
    <property type="project" value="InterPro"/>
</dbReference>
<organism evidence="3 4">
    <name type="scientific">Littorina saxatilis</name>
    <dbReference type="NCBI Taxonomy" id="31220"/>
    <lineage>
        <taxon>Eukaryota</taxon>
        <taxon>Metazoa</taxon>
        <taxon>Spiralia</taxon>
        <taxon>Lophotrochozoa</taxon>
        <taxon>Mollusca</taxon>
        <taxon>Gastropoda</taxon>
        <taxon>Caenogastropoda</taxon>
        <taxon>Littorinimorpha</taxon>
        <taxon>Littorinoidea</taxon>
        <taxon>Littorinidae</taxon>
        <taxon>Littorina</taxon>
    </lineage>
</organism>
<dbReference type="SUPFAM" id="SSF140361">
    <property type="entry name" value="MIT domain-like"/>
    <property type="match status" value="1"/>
</dbReference>
<accession>A0AAN9GK22</accession>
<dbReference type="AlphaFoldDB" id="A0AAN9GK22"/>
<keyword evidence="4" id="KW-1185">Reference proteome</keyword>
<protein>
    <recommendedName>
        <fullName evidence="2">Nuclear receptor-binding factor 2 MIT domain-containing protein</fullName>
    </recommendedName>
</protein>
<feature type="domain" description="Nuclear receptor-binding factor 2 MIT" evidence="2">
    <location>
        <begin position="1"/>
        <end position="78"/>
    </location>
</feature>
<dbReference type="EMBL" id="JBAMIC010000003">
    <property type="protein sequence ID" value="KAK7110929.1"/>
    <property type="molecule type" value="Genomic_DNA"/>
</dbReference>
<name>A0AAN9GK22_9CAEN</name>
<dbReference type="Pfam" id="PF17169">
    <property type="entry name" value="NRBF2_MIT"/>
    <property type="match status" value="1"/>
</dbReference>
<dbReference type="InterPro" id="IPR039679">
    <property type="entry name" value="NRBF2"/>
</dbReference>
<dbReference type="InterPro" id="IPR033393">
    <property type="entry name" value="NRBF2_MIT"/>
</dbReference>